<dbReference type="PANTHER" id="PTHR30290:SF38">
    <property type="entry name" value="D,D-DIPEPTIDE-BINDING PERIPLASMIC PROTEIN DDPA-RELATED"/>
    <property type="match status" value="1"/>
</dbReference>
<proteinExistence type="predicted"/>
<dbReference type="InterPro" id="IPR030678">
    <property type="entry name" value="Peptide/Ni-bd"/>
</dbReference>
<reference evidence="5 6" key="1">
    <citation type="submission" date="2024-06" db="EMBL/GenBank/DDBJ databases">
        <title>The Natural Products Discovery Center: Release of the First 8490 Sequenced Strains for Exploring Actinobacteria Biosynthetic Diversity.</title>
        <authorList>
            <person name="Kalkreuter E."/>
            <person name="Kautsar S.A."/>
            <person name="Yang D."/>
            <person name="Bader C.D."/>
            <person name="Teijaro C.N."/>
            <person name="Fluegel L."/>
            <person name="Davis C.M."/>
            <person name="Simpson J.R."/>
            <person name="Lauterbach L."/>
            <person name="Steele A.D."/>
            <person name="Gui C."/>
            <person name="Meng S."/>
            <person name="Li G."/>
            <person name="Viehrig K."/>
            <person name="Ye F."/>
            <person name="Su P."/>
            <person name="Kiefer A.F."/>
            <person name="Nichols A."/>
            <person name="Cepeda A.J."/>
            <person name="Yan W."/>
            <person name="Fan B."/>
            <person name="Jiang Y."/>
            <person name="Adhikari A."/>
            <person name="Zheng C.-J."/>
            <person name="Schuster L."/>
            <person name="Cowan T.M."/>
            <person name="Smanski M.J."/>
            <person name="Chevrette M.G."/>
            <person name="De Carvalho L.P.S."/>
            <person name="Shen B."/>
        </authorList>
    </citation>
    <scope>NUCLEOTIDE SEQUENCE [LARGE SCALE GENOMIC DNA]</scope>
    <source>
        <strain evidence="5 6">NPDC048946</strain>
    </source>
</reference>
<dbReference type="Gene3D" id="3.40.190.10">
    <property type="entry name" value="Periplasmic binding protein-like II"/>
    <property type="match status" value="1"/>
</dbReference>
<evidence type="ECO:0000256" key="3">
    <source>
        <dbReference type="SAM" id="MobiDB-lite"/>
    </source>
</evidence>
<accession>A0ABV3D9C3</accession>
<dbReference type="RefSeq" id="WP_358348005.1">
    <property type="nucleotide sequence ID" value="NZ_JBEZFP010000004.1"/>
</dbReference>
<sequence length="552" mass="60142">MSARRTAARRTTNSSVVPAIPGGSGLSRIRKHGTVVAGLAALALTVSACGSDDKDSKSGGASSSPGGEAKAGGKMTMLAVQDSKTLDVFRTAYVAVADEPRLAALYDPLFYIDTKTGKVEPHMGESLASADGGATWTLKLRAGVKFSDGTPLNAEAVKLNYETHAKQETQSQHRAAAAMIKTEVVDETTVKITNLMGPNPNFDRTVATELTYIEAPSAINKGIDAAGAEPVGAGPFMLKNWVRGSEQQFVKNPNYWQKDKGLPKLDELTIKNVPDIKQQYATIKSGGADIFHSSDGARLADAEKELQVQKMADLGGQMIQFNMTKAPFDDPRARRALALAFDPADIPKTLQNGYVPAKSYFNPSSPFFDPTQVQEAQNKDEAQRLINELAAEGKKLEFKFLIPKNPSSQAVAEYMQSRLAQMQNVKMEIDSVEIGAYIQKYAIARDYTAMLFQQWIVDPEPQLFNSFHSASPLNFIGWKNPEADAALQKGRASTNPDERKAAYNELQKQILKDLPVWVYADSLIGPIYSKKVTGVQQYNTGVVFMDRIGFKS</sequence>
<keyword evidence="6" id="KW-1185">Reference proteome</keyword>
<evidence type="ECO:0000256" key="2">
    <source>
        <dbReference type="SAM" id="Coils"/>
    </source>
</evidence>
<evidence type="ECO:0000256" key="1">
    <source>
        <dbReference type="ARBA" id="ARBA00022729"/>
    </source>
</evidence>
<evidence type="ECO:0000313" key="6">
    <source>
        <dbReference type="Proteomes" id="UP001551482"/>
    </source>
</evidence>
<gene>
    <name evidence="5" type="ORF">AB0C36_02420</name>
</gene>
<feature type="domain" description="Solute-binding protein family 5" evidence="4">
    <location>
        <begin position="118"/>
        <end position="464"/>
    </location>
</feature>
<keyword evidence="1" id="KW-0732">Signal</keyword>
<evidence type="ECO:0000313" key="5">
    <source>
        <dbReference type="EMBL" id="MEU8132343.1"/>
    </source>
</evidence>
<dbReference type="InterPro" id="IPR000914">
    <property type="entry name" value="SBP_5_dom"/>
</dbReference>
<feature type="region of interest" description="Disordered" evidence="3">
    <location>
        <begin position="1"/>
        <end position="23"/>
    </location>
</feature>
<dbReference type="CDD" id="cd00995">
    <property type="entry name" value="PBP2_NikA_DppA_OppA_like"/>
    <property type="match status" value="1"/>
</dbReference>
<evidence type="ECO:0000259" key="4">
    <source>
        <dbReference type="Pfam" id="PF00496"/>
    </source>
</evidence>
<dbReference type="Gene3D" id="3.10.105.10">
    <property type="entry name" value="Dipeptide-binding Protein, Domain 3"/>
    <property type="match status" value="1"/>
</dbReference>
<dbReference type="InterPro" id="IPR039424">
    <property type="entry name" value="SBP_5"/>
</dbReference>
<dbReference type="SUPFAM" id="SSF53850">
    <property type="entry name" value="Periplasmic binding protein-like II"/>
    <property type="match status" value="1"/>
</dbReference>
<feature type="compositionally biased region" description="Low complexity" evidence="3">
    <location>
        <begin position="58"/>
        <end position="74"/>
    </location>
</feature>
<dbReference type="Pfam" id="PF00496">
    <property type="entry name" value="SBP_bac_5"/>
    <property type="match status" value="1"/>
</dbReference>
<dbReference type="PANTHER" id="PTHR30290">
    <property type="entry name" value="PERIPLASMIC BINDING COMPONENT OF ABC TRANSPORTER"/>
    <property type="match status" value="1"/>
</dbReference>
<comment type="caution">
    <text evidence="5">The sequence shown here is derived from an EMBL/GenBank/DDBJ whole genome shotgun (WGS) entry which is preliminary data.</text>
</comment>
<keyword evidence="2" id="KW-0175">Coiled coil</keyword>
<dbReference type="EMBL" id="JBEZFP010000004">
    <property type="protein sequence ID" value="MEU8132343.1"/>
    <property type="molecule type" value="Genomic_DNA"/>
</dbReference>
<dbReference type="PIRSF" id="PIRSF002741">
    <property type="entry name" value="MppA"/>
    <property type="match status" value="1"/>
</dbReference>
<feature type="compositionally biased region" description="Low complexity" evidence="3">
    <location>
        <begin position="1"/>
        <end position="12"/>
    </location>
</feature>
<organism evidence="5 6">
    <name type="scientific">Streptodolium elevatio</name>
    <dbReference type="NCBI Taxonomy" id="3157996"/>
    <lineage>
        <taxon>Bacteria</taxon>
        <taxon>Bacillati</taxon>
        <taxon>Actinomycetota</taxon>
        <taxon>Actinomycetes</taxon>
        <taxon>Kitasatosporales</taxon>
        <taxon>Streptomycetaceae</taxon>
        <taxon>Streptodolium</taxon>
    </lineage>
</organism>
<dbReference type="Proteomes" id="UP001551482">
    <property type="component" value="Unassembled WGS sequence"/>
</dbReference>
<feature type="coiled-coil region" evidence="2">
    <location>
        <begin position="372"/>
        <end position="399"/>
    </location>
</feature>
<name>A0ABV3D9C3_9ACTN</name>
<feature type="region of interest" description="Disordered" evidence="3">
    <location>
        <begin position="50"/>
        <end position="74"/>
    </location>
</feature>
<protein>
    <submittedName>
        <fullName evidence="5">ABC transporter substrate-binding protein</fullName>
    </submittedName>
</protein>